<dbReference type="AlphaFoldDB" id="T1K620"/>
<proteinExistence type="predicted"/>
<evidence type="ECO:0000313" key="2">
    <source>
        <dbReference type="Proteomes" id="UP000015104"/>
    </source>
</evidence>
<dbReference type="Proteomes" id="UP000015104">
    <property type="component" value="Unassembled WGS sequence"/>
</dbReference>
<name>T1K620_TETUR</name>
<accession>T1K620</accession>
<dbReference type="EnsemblMetazoa" id="tetur05g08310.1">
    <property type="protein sequence ID" value="tetur05g08310.1"/>
    <property type="gene ID" value="tetur05g08310"/>
</dbReference>
<protein>
    <submittedName>
        <fullName evidence="1">Uncharacterized protein</fullName>
    </submittedName>
</protein>
<dbReference type="EMBL" id="CAEY01001591">
    <property type="status" value="NOT_ANNOTATED_CDS"/>
    <property type="molecule type" value="Genomic_DNA"/>
</dbReference>
<sequence length="28" mass="3431">MKEPIEVTRVNRNHWHSTKLSNIWLDIL</sequence>
<organism evidence="1 2">
    <name type="scientific">Tetranychus urticae</name>
    <name type="common">Two-spotted spider mite</name>
    <dbReference type="NCBI Taxonomy" id="32264"/>
    <lineage>
        <taxon>Eukaryota</taxon>
        <taxon>Metazoa</taxon>
        <taxon>Ecdysozoa</taxon>
        <taxon>Arthropoda</taxon>
        <taxon>Chelicerata</taxon>
        <taxon>Arachnida</taxon>
        <taxon>Acari</taxon>
        <taxon>Acariformes</taxon>
        <taxon>Trombidiformes</taxon>
        <taxon>Prostigmata</taxon>
        <taxon>Eleutherengona</taxon>
        <taxon>Raphignathae</taxon>
        <taxon>Tetranychoidea</taxon>
        <taxon>Tetranychidae</taxon>
        <taxon>Tetranychus</taxon>
    </lineage>
</organism>
<dbReference type="HOGENOM" id="CLU_3413354_0_0_1"/>
<keyword evidence="2" id="KW-1185">Reference proteome</keyword>
<reference evidence="1" key="2">
    <citation type="submission" date="2015-06" db="UniProtKB">
        <authorList>
            <consortium name="EnsemblMetazoa"/>
        </authorList>
    </citation>
    <scope>IDENTIFICATION</scope>
</reference>
<reference evidence="2" key="1">
    <citation type="submission" date="2011-08" db="EMBL/GenBank/DDBJ databases">
        <authorList>
            <person name="Rombauts S."/>
        </authorList>
    </citation>
    <scope>NUCLEOTIDE SEQUENCE</scope>
    <source>
        <strain evidence="2">London</strain>
    </source>
</reference>
<evidence type="ECO:0000313" key="1">
    <source>
        <dbReference type="EnsemblMetazoa" id="tetur05g08310.1"/>
    </source>
</evidence>